<dbReference type="PANTHER" id="PTHR12558:SF13">
    <property type="entry name" value="CELL DIVISION CYCLE PROTEIN 27 HOMOLOG"/>
    <property type="match status" value="1"/>
</dbReference>
<evidence type="ECO:0000313" key="2">
    <source>
        <dbReference type="EMBL" id="QBP09957.1"/>
    </source>
</evidence>
<dbReference type="Proteomes" id="UP000253772">
    <property type="component" value="Chromosome c1"/>
</dbReference>
<dbReference type="PANTHER" id="PTHR12558">
    <property type="entry name" value="CELL DIVISION CYCLE 16,23,27"/>
    <property type="match status" value="1"/>
</dbReference>
<gene>
    <name evidence="2" type="ORF">DDF84_009385</name>
</gene>
<dbReference type="EMBL" id="CP037900">
    <property type="protein sequence ID" value="QBP09957.1"/>
    <property type="molecule type" value="Genomic_DNA"/>
</dbReference>
<dbReference type="Gene3D" id="1.25.40.10">
    <property type="entry name" value="Tetratricopeptide repeat domain"/>
    <property type="match status" value="2"/>
</dbReference>
<dbReference type="Pfam" id="PF13432">
    <property type="entry name" value="TPR_16"/>
    <property type="match status" value="2"/>
</dbReference>
<dbReference type="SUPFAM" id="SSF48452">
    <property type="entry name" value="TPR-like"/>
    <property type="match status" value="1"/>
</dbReference>
<dbReference type="Pfam" id="PF00515">
    <property type="entry name" value="TPR_1"/>
    <property type="match status" value="1"/>
</dbReference>
<dbReference type="InterPro" id="IPR019734">
    <property type="entry name" value="TPR_rpt"/>
</dbReference>
<feature type="repeat" description="TPR" evidence="1">
    <location>
        <begin position="204"/>
        <end position="237"/>
    </location>
</feature>
<organism evidence="2 3">
    <name type="scientific">Cupriavidus metallidurans</name>
    <dbReference type="NCBI Taxonomy" id="119219"/>
    <lineage>
        <taxon>Bacteria</taxon>
        <taxon>Pseudomonadati</taxon>
        <taxon>Pseudomonadota</taxon>
        <taxon>Betaproteobacteria</taxon>
        <taxon>Burkholderiales</taxon>
        <taxon>Burkholderiaceae</taxon>
        <taxon>Cupriavidus</taxon>
    </lineage>
</organism>
<proteinExistence type="predicted"/>
<protein>
    <submittedName>
        <fullName evidence="2">Tetratricopeptide repeat protein</fullName>
    </submittedName>
</protein>
<accession>A0A482IQZ8</accession>
<evidence type="ECO:0000256" key="1">
    <source>
        <dbReference type="PROSITE-ProRule" id="PRU00339"/>
    </source>
</evidence>
<evidence type="ECO:0000313" key="3">
    <source>
        <dbReference type="Proteomes" id="UP000253772"/>
    </source>
</evidence>
<sequence length="392" mass="42364">MNTFNAALRAHGCGDLRTAEARYLSTLAKNSKHVDALRMLGLLYHQQGKVSLSESFLQRAAGLSPDDAMLLFDLGVVCKQNGKLERAIHWLGRAVACAPTLTAAHACLGEAYLAVGRVDAALDSFRLAVRQDPSDVLALNQLGSALHEVELPHEALAAFRCALALNRDSLAARLGAGTSMCAVEDYESAIGQFEAAIALDDQCAPAWYNLGCCRLGLGQYDAAVEAFTRVLGLHPGWAAAHLNRALAWLSAGDFERGLPEYEWRLGAIDKDFDSAPPRWDGSPLADKVLLIYAEQGLGDTVHFIRFVPSARALADKLILQVQPAILPLIEPLAAQWDITIVDADSEVPADVSCPLMSLPHILGVSLATLSATPLRAPLVREHEIRWMREHGN</sequence>
<feature type="repeat" description="TPR" evidence="1">
    <location>
        <begin position="102"/>
        <end position="135"/>
    </location>
</feature>
<dbReference type="SMART" id="SM00028">
    <property type="entry name" value="TPR"/>
    <property type="match status" value="7"/>
</dbReference>
<name>A0A482IQZ8_9BURK</name>
<feature type="repeat" description="TPR" evidence="1">
    <location>
        <begin position="34"/>
        <end position="67"/>
    </location>
</feature>
<dbReference type="RefSeq" id="WP_133428574.1">
    <property type="nucleotide sequence ID" value="NZ_CP037900.1"/>
</dbReference>
<dbReference type="PROSITE" id="PS50005">
    <property type="entry name" value="TPR"/>
    <property type="match status" value="3"/>
</dbReference>
<dbReference type="InterPro" id="IPR011990">
    <property type="entry name" value="TPR-like_helical_dom_sf"/>
</dbReference>
<keyword evidence="1" id="KW-0802">TPR repeat</keyword>
<dbReference type="AlphaFoldDB" id="A0A482IQZ8"/>
<dbReference type="PROSITE" id="PS50293">
    <property type="entry name" value="TPR_REGION"/>
    <property type="match status" value="1"/>
</dbReference>
<reference evidence="2 3" key="1">
    <citation type="submission" date="2019-03" db="EMBL/GenBank/DDBJ databases">
        <title>Comparative insights into the high quality Complete genome sequence of highly metal resistant Cupriavidus metallidurans strain BS1 isolated from a gold-copper mine.</title>
        <authorList>
            <person name="Mazhar H.S."/>
            <person name="Rensing C."/>
        </authorList>
    </citation>
    <scope>NUCLEOTIDE SEQUENCE [LARGE SCALE GENOMIC DNA]</scope>
    <source>
        <strain evidence="2 3">BS1</strain>
    </source>
</reference>
<dbReference type="OrthoDB" id="9814129at2"/>